<gene>
    <name evidence="1" type="ORF">BV22DRAFT_1126686</name>
</gene>
<comment type="caution">
    <text evidence="1">The sequence shown here is derived from an EMBL/GenBank/DDBJ whole genome shotgun (WGS) entry which is preliminary data.</text>
</comment>
<evidence type="ECO:0000313" key="2">
    <source>
        <dbReference type="Proteomes" id="UP000790709"/>
    </source>
</evidence>
<name>A0ACB8BRS6_9AGAM</name>
<reference evidence="1" key="1">
    <citation type="journal article" date="2021" name="New Phytol.">
        <title>Evolutionary innovations through gain and loss of genes in the ectomycorrhizal Boletales.</title>
        <authorList>
            <person name="Wu G."/>
            <person name="Miyauchi S."/>
            <person name="Morin E."/>
            <person name="Kuo A."/>
            <person name="Drula E."/>
            <person name="Varga T."/>
            <person name="Kohler A."/>
            <person name="Feng B."/>
            <person name="Cao Y."/>
            <person name="Lipzen A."/>
            <person name="Daum C."/>
            <person name="Hundley H."/>
            <person name="Pangilinan J."/>
            <person name="Johnson J."/>
            <person name="Barry K."/>
            <person name="LaButti K."/>
            <person name="Ng V."/>
            <person name="Ahrendt S."/>
            <person name="Min B."/>
            <person name="Choi I.G."/>
            <person name="Park H."/>
            <person name="Plett J.M."/>
            <person name="Magnuson J."/>
            <person name="Spatafora J.W."/>
            <person name="Nagy L.G."/>
            <person name="Henrissat B."/>
            <person name="Grigoriev I.V."/>
            <person name="Yang Z.L."/>
            <person name="Xu J."/>
            <person name="Martin F.M."/>
        </authorList>
    </citation>
    <scope>NUCLEOTIDE SEQUENCE</scope>
    <source>
        <strain evidence="1">KUC20120723A-06</strain>
    </source>
</reference>
<organism evidence="1 2">
    <name type="scientific">Leucogyrophana mollusca</name>
    <dbReference type="NCBI Taxonomy" id="85980"/>
    <lineage>
        <taxon>Eukaryota</taxon>
        <taxon>Fungi</taxon>
        <taxon>Dikarya</taxon>
        <taxon>Basidiomycota</taxon>
        <taxon>Agaricomycotina</taxon>
        <taxon>Agaricomycetes</taxon>
        <taxon>Agaricomycetidae</taxon>
        <taxon>Boletales</taxon>
        <taxon>Boletales incertae sedis</taxon>
        <taxon>Leucogyrophana</taxon>
    </lineage>
</organism>
<keyword evidence="2" id="KW-1185">Reference proteome</keyword>
<dbReference type="Proteomes" id="UP000790709">
    <property type="component" value="Unassembled WGS sequence"/>
</dbReference>
<evidence type="ECO:0000313" key="1">
    <source>
        <dbReference type="EMBL" id="KAH7928241.1"/>
    </source>
</evidence>
<accession>A0ACB8BRS6</accession>
<sequence length="334" mass="35493">MSPTPGFSVAGKLGWARGVLSEVLTTFAQKGELLDQSQLDNFKSLHKEYSATQRRLQKALGFWSVRDPELIDHVEKCGQLRDDIEAAWEESIRANIRGKVAAGDMNDNAQVELGSPVTMNTETPKPRASDAPPVNPTRPSPGSISSIPSISTVTSLDPSSRPSPTVKPWEAPAPSLDTSLQLPGPAVPLVNPTRPNPSNMSSTASVSSLDPSSRSSSTVKPRESPAPSLNTSQLSGLDTRQLNQAIQMLRAMEGAGPSSKYLGQKPPRRRSSAVPESYLQSGCQIISGYADCPTMNTGSGTGNSGATKQWFINGVPVDPPSSCSDDFFSSNPFA</sequence>
<dbReference type="EMBL" id="MU266355">
    <property type="protein sequence ID" value="KAH7928241.1"/>
    <property type="molecule type" value="Genomic_DNA"/>
</dbReference>
<protein>
    <submittedName>
        <fullName evidence="1">Uncharacterized protein</fullName>
    </submittedName>
</protein>
<proteinExistence type="predicted"/>